<reference evidence="2" key="1">
    <citation type="journal article" date="2023" name="Nat. Plants">
        <title>Single-cell RNA sequencing provides a high-resolution roadmap for understanding the multicellular compartmentation of specialized metabolism.</title>
        <authorList>
            <person name="Sun S."/>
            <person name="Shen X."/>
            <person name="Li Y."/>
            <person name="Li Y."/>
            <person name="Wang S."/>
            <person name="Li R."/>
            <person name="Zhang H."/>
            <person name="Shen G."/>
            <person name="Guo B."/>
            <person name="Wei J."/>
            <person name="Xu J."/>
            <person name="St-Pierre B."/>
            <person name="Chen S."/>
            <person name="Sun C."/>
        </authorList>
    </citation>
    <scope>NUCLEOTIDE SEQUENCE [LARGE SCALE GENOMIC DNA]</scope>
</reference>
<name>A0ACC0AVD2_CATRO</name>
<keyword evidence="2" id="KW-1185">Reference proteome</keyword>
<comment type="caution">
    <text evidence="1">The sequence shown here is derived from an EMBL/GenBank/DDBJ whole genome shotgun (WGS) entry which is preliminary data.</text>
</comment>
<organism evidence="1 2">
    <name type="scientific">Catharanthus roseus</name>
    <name type="common">Madagascar periwinkle</name>
    <name type="synonym">Vinca rosea</name>
    <dbReference type="NCBI Taxonomy" id="4058"/>
    <lineage>
        <taxon>Eukaryota</taxon>
        <taxon>Viridiplantae</taxon>
        <taxon>Streptophyta</taxon>
        <taxon>Embryophyta</taxon>
        <taxon>Tracheophyta</taxon>
        <taxon>Spermatophyta</taxon>
        <taxon>Magnoliopsida</taxon>
        <taxon>eudicotyledons</taxon>
        <taxon>Gunneridae</taxon>
        <taxon>Pentapetalae</taxon>
        <taxon>asterids</taxon>
        <taxon>lamiids</taxon>
        <taxon>Gentianales</taxon>
        <taxon>Apocynaceae</taxon>
        <taxon>Rauvolfioideae</taxon>
        <taxon>Vinceae</taxon>
        <taxon>Catharanthinae</taxon>
        <taxon>Catharanthus</taxon>
    </lineage>
</organism>
<evidence type="ECO:0000313" key="2">
    <source>
        <dbReference type="Proteomes" id="UP001060085"/>
    </source>
</evidence>
<accession>A0ACC0AVD2</accession>
<protein>
    <submittedName>
        <fullName evidence="1">Uncharacterized protein</fullName>
    </submittedName>
</protein>
<evidence type="ECO:0000313" key="1">
    <source>
        <dbReference type="EMBL" id="KAI5663888.1"/>
    </source>
</evidence>
<dbReference type="EMBL" id="CM044705">
    <property type="protein sequence ID" value="KAI5663888.1"/>
    <property type="molecule type" value="Genomic_DNA"/>
</dbReference>
<sequence length="291" mass="32909">MLAIVCKSTKYASDLVKHRPNGQINSAFGLHALATKRGLPINKQYLVISLENIRAYEGEISNNHLTKLALPYPILANGSPHPAQRIGITMLIEEKKQILEEITGLLKREREKHGSYRLKFTLTCIFNLLQRGCPFQITNGLSHDRRSTFGIVARLCYDYSHDQECLYEKELVIEQIGRKNGSAAVAIIRILQSLTLVPLEDNNELRDNVIGVVAFLGISQTNDLSRVLANYLGEDQMLTIICESYAFISNLVEYKPDGRVDIHSGLYEMASYFGIPINKNFDFICIDNLRY</sequence>
<proteinExistence type="predicted"/>
<gene>
    <name evidence="1" type="ORF">M9H77_23211</name>
</gene>
<dbReference type="Proteomes" id="UP001060085">
    <property type="component" value="Linkage Group LG05"/>
</dbReference>